<reference evidence="9" key="1">
    <citation type="submission" date="2016-10" db="EMBL/GenBank/DDBJ databases">
        <authorList>
            <person name="Varghese N."/>
        </authorList>
    </citation>
    <scope>NUCLEOTIDE SEQUENCE [LARGE SCALE GENOMIC DNA]</scope>
    <source>
        <strain evidence="9">HL 19</strain>
    </source>
</reference>
<keyword evidence="6" id="KW-0534">Nitrate assimilation</keyword>
<organism evidence="8 9">
    <name type="scientific">Thiohalorhabdus denitrificans</name>
    <dbReference type="NCBI Taxonomy" id="381306"/>
    <lineage>
        <taxon>Bacteria</taxon>
        <taxon>Pseudomonadati</taxon>
        <taxon>Pseudomonadota</taxon>
        <taxon>Gammaproteobacteria</taxon>
        <taxon>Thiohalorhabdales</taxon>
        <taxon>Thiohalorhabdaceae</taxon>
        <taxon>Thiohalorhabdus</taxon>
    </lineage>
</organism>
<keyword evidence="2" id="KW-0479">Metal-binding</keyword>
<evidence type="ECO:0000256" key="2">
    <source>
        <dbReference type="ARBA" id="ARBA00022723"/>
    </source>
</evidence>
<dbReference type="RefSeq" id="WP_231627355.1">
    <property type="nucleotide sequence ID" value="NZ_FMUN01000003.1"/>
</dbReference>
<evidence type="ECO:0000313" key="9">
    <source>
        <dbReference type="Proteomes" id="UP000183104"/>
    </source>
</evidence>
<dbReference type="InterPro" id="IPR012748">
    <property type="entry name" value="Rieske-like_NirD"/>
</dbReference>
<keyword evidence="1" id="KW-0001">2Fe-2S</keyword>
<dbReference type="GO" id="GO:0051537">
    <property type="term" value="F:2 iron, 2 sulfur cluster binding"/>
    <property type="evidence" value="ECO:0007669"/>
    <property type="project" value="UniProtKB-KW"/>
</dbReference>
<dbReference type="GO" id="GO:0042128">
    <property type="term" value="P:nitrate assimilation"/>
    <property type="evidence" value="ECO:0007669"/>
    <property type="project" value="UniProtKB-KW"/>
</dbReference>
<dbReference type="InterPro" id="IPR017941">
    <property type="entry name" value="Rieske_2Fe-2S"/>
</dbReference>
<dbReference type="GO" id="GO:0046872">
    <property type="term" value="F:metal ion binding"/>
    <property type="evidence" value="ECO:0007669"/>
    <property type="project" value="UniProtKB-KW"/>
</dbReference>
<evidence type="ECO:0000259" key="7">
    <source>
        <dbReference type="PROSITE" id="PS51296"/>
    </source>
</evidence>
<evidence type="ECO:0000313" key="8">
    <source>
        <dbReference type="EMBL" id="SCY09743.1"/>
    </source>
</evidence>
<dbReference type="NCBIfam" id="TIGR02378">
    <property type="entry name" value="nirD_assim_sml"/>
    <property type="match status" value="1"/>
</dbReference>
<evidence type="ECO:0000256" key="4">
    <source>
        <dbReference type="ARBA" id="ARBA00023004"/>
    </source>
</evidence>
<keyword evidence="9" id="KW-1185">Reference proteome</keyword>
<evidence type="ECO:0000256" key="1">
    <source>
        <dbReference type="ARBA" id="ARBA00022714"/>
    </source>
</evidence>
<accession>A0A1G5D4R4</accession>
<dbReference type="GO" id="GO:0008942">
    <property type="term" value="F:nitrite reductase [NAD(P)H] activity"/>
    <property type="evidence" value="ECO:0007669"/>
    <property type="project" value="InterPro"/>
</dbReference>
<gene>
    <name evidence="8" type="ORF">SAMN05661077_1188</name>
</gene>
<keyword evidence="4" id="KW-0408">Iron</keyword>
<dbReference type="AlphaFoldDB" id="A0A1G5D4R4"/>
<protein>
    <submittedName>
        <fullName evidence="8">Assimilatory nitrite reductase (NAD(P)H) small subunit</fullName>
    </submittedName>
</protein>
<dbReference type="PANTHER" id="PTHR21496">
    <property type="entry name" value="FERREDOXIN-RELATED"/>
    <property type="match status" value="1"/>
</dbReference>
<dbReference type="PANTHER" id="PTHR21496:SF23">
    <property type="entry name" value="3-PHENYLPROPIONATE_CINNAMIC ACID DIOXYGENASE FERREDOXIN SUBUNIT"/>
    <property type="match status" value="1"/>
</dbReference>
<dbReference type="Proteomes" id="UP000183104">
    <property type="component" value="Unassembled WGS sequence"/>
</dbReference>
<evidence type="ECO:0000256" key="5">
    <source>
        <dbReference type="ARBA" id="ARBA00023014"/>
    </source>
</evidence>
<dbReference type="Gene3D" id="2.102.10.10">
    <property type="entry name" value="Rieske [2Fe-2S] iron-sulphur domain"/>
    <property type="match status" value="1"/>
</dbReference>
<dbReference type="PROSITE" id="PS51296">
    <property type="entry name" value="RIESKE"/>
    <property type="match status" value="1"/>
</dbReference>
<proteinExistence type="predicted"/>
<dbReference type="STRING" id="381306.AN478_07120"/>
<feature type="domain" description="Rieske" evidence="7">
    <location>
        <begin position="15"/>
        <end position="111"/>
    </location>
</feature>
<keyword evidence="3" id="KW-0560">Oxidoreductase</keyword>
<dbReference type="Pfam" id="PF00355">
    <property type="entry name" value="Rieske"/>
    <property type="match status" value="1"/>
</dbReference>
<evidence type="ECO:0000256" key="3">
    <source>
        <dbReference type="ARBA" id="ARBA00023002"/>
    </source>
</evidence>
<dbReference type="EMBL" id="FMUN01000003">
    <property type="protein sequence ID" value="SCY09743.1"/>
    <property type="molecule type" value="Genomic_DNA"/>
</dbReference>
<dbReference type="InterPro" id="IPR036922">
    <property type="entry name" value="Rieske_2Fe-2S_sf"/>
</dbReference>
<keyword evidence="5" id="KW-0411">Iron-sulfur</keyword>
<sequence length="129" mass="13902">MAATEREKTMTDTEWLDLGPLDAIPARGARVVRTAGGDIAVFRTGDDHVFALDDRCPHRGGPLSEGIVYGHRVACPLHDWRIELAGGEAVAPDEGCARTYPVAVVEEKVFLQVPTQRSASSSRKTESAS</sequence>
<name>A0A1G5D4R4_9GAMM</name>
<evidence type="ECO:0000256" key="6">
    <source>
        <dbReference type="ARBA" id="ARBA00023063"/>
    </source>
</evidence>
<dbReference type="CDD" id="cd03530">
    <property type="entry name" value="Rieske_NirD_small_Bacillus"/>
    <property type="match status" value="1"/>
</dbReference>
<dbReference type="SUPFAM" id="SSF50022">
    <property type="entry name" value="ISP domain"/>
    <property type="match status" value="1"/>
</dbReference>